<dbReference type="HOGENOM" id="CLU_543730_0_0_10"/>
<evidence type="ECO:0000313" key="1">
    <source>
        <dbReference type="EMBL" id="ADZ78382.1"/>
    </source>
</evidence>
<sequence length="446" mass="53138">MNRREIVDYILELEQNYSVQTWEVQGVDIWPIIKRDIFFLWHNRERRKTEKVRDRRRTRSISLLLRSFIKFISLFIKRERQVDVAFCGAEFHRVVYKNKFVNRYYYPLVEKHIYKSYIEIEYSRKKENEQYENSEKIIFLDDFLPFVKLLNFFRPRLIVDIPELVTMVDSFSQILGISKDRYLKELSQKVSSVLNCILLFRLIFKKYQPKVSLGLCYYNLPMFAMHFVANEYRIENWDVQHGGQGKLHVMYTYASKSHFNILPMGFWCWDDTSKKNIASWIAGQNYHRAENKGNPWLTFQLKDAKFTFSQKKIILYTLQETFLEDYIIEAIKDSPIEFEWWLRLHPRMIDARAEIENILEKNKISQKTNITHACSYPLPVILSNSSLHISKYSGSIIEAALLGVKTIIVDPTGVDTYQDYVDSNDAIPFLEKDSKKLLEHIITMTN</sequence>
<dbReference type="SUPFAM" id="SSF53756">
    <property type="entry name" value="UDP-Glycosyltransferase/glycogen phosphorylase"/>
    <property type="match status" value="1"/>
</dbReference>
<dbReference type="KEGG" id="shg:Sph21_1820"/>
<dbReference type="PATRIC" id="fig|743722.3.peg.1946"/>
<organism evidence="1">
    <name type="scientific">Sphingobacterium sp. (strain 21)</name>
    <dbReference type="NCBI Taxonomy" id="743722"/>
    <lineage>
        <taxon>Bacteria</taxon>
        <taxon>Pseudomonadati</taxon>
        <taxon>Bacteroidota</taxon>
        <taxon>Sphingobacteriia</taxon>
        <taxon>Sphingobacteriales</taxon>
        <taxon>Sphingobacteriaceae</taxon>
        <taxon>Sphingobacterium</taxon>
    </lineage>
</organism>
<proteinExistence type="predicted"/>
<dbReference type="AlphaFoldDB" id="F4C955"/>
<name>F4C955_SPHS2</name>
<dbReference type="EMBL" id="CP002584">
    <property type="protein sequence ID" value="ADZ78382.1"/>
    <property type="molecule type" value="Genomic_DNA"/>
</dbReference>
<accession>F4C955</accession>
<dbReference type="STRING" id="743722.Sph21_1820"/>
<dbReference type="OrthoDB" id="8704783at2"/>
<gene>
    <name evidence="1" type="ordered locus">Sph21_1820</name>
</gene>
<dbReference type="eggNOG" id="ENOG503334D">
    <property type="taxonomic scope" value="Bacteria"/>
</dbReference>
<reference evidence="1" key="1">
    <citation type="submission" date="2011-03" db="EMBL/GenBank/DDBJ databases">
        <title>Complete sequence of Sphingobacterium sp. 21.</title>
        <authorList>
            <consortium name="US DOE Joint Genome Institute"/>
            <person name="Lucas S."/>
            <person name="Copeland A."/>
            <person name="Lapidus A."/>
            <person name="Cheng J.-F."/>
            <person name="Goodwin L."/>
            <person name="Pitluck S."/>
            <person name="Davenport K."/>
            <person name="Detter J.C."/>
            <person name="Han C."/>
            <person name="Tapia R."/>
            <person name="Land M."/>
            <person name="Hauser L."/>
            <person name="Kyrpides N."/>
            <person name="Ivanova N."/>
            <person name="Ovchinnikova G."/>
            <person name="Pagani I."/>
            <person name="Siebers A.K."/>
            <person name="Allgaier M."/>
            <person name="Thelen M.P."/>
            <person name="Hugenholtz P."/>
            <person name="Woyke T."/>
        </authorList>
    </citation>
    <scope>NUCLEOTIDE SEQUENCE</scope>
    <source>
        <strain evidence="1">21</strain>
    </source>
</reference>
<protein>
    <submittedName>
        <fullName evidence="1">Uncharacterized protein</fullName>
    </submittedName>
</protein>